<name>A0A9D4SPV7_RHISA</name>
<keyword evidence="2" id="KW-1185">Reference proteome</keyword>
<dbReference type="EMBL" id="JABSTV010001254">
    <property type="protein sequence ID" value="KAH7939623.1"/>
    <property type="molecule type" value="Genomic_DNA"/>
</dbReference>
<evidence type="ECO:0000313" key="1">
    <source>
        <dbReference type="EMBL" id="KAH7939623.1"/>
    </source>
</evidence>
<evidence type="ECO:0000313" key="2">
    <source>
        <dbReference type="Proteomes" id="UP000821837"/>
    </source>
</evidence>
<proteinExistence type="predicted"/>
<gene>
    <name evidence="1" type="ORF">HPB52_015190</name>
</gene>
<organism evidence="1 2">
    <name type="scientific">Rhipicephalus sanguineus</name>
    <name type="common">Brown dog tick</name>
    <name type="synonym">Ixodes sanguineus</name>
    <dbReference type="NCBI Taxonomy" id="34632"/>
    <lineage>
        <taxon>Eukaryota</taxon>
        <taxon>Metazoa</taxon>
        <taxon>Ecdysozoa</taxon>
        <taxon>Arthropoda</taxon>
        <taxon>Chelicerata</taxon>
        <taxon>Arachnida</taxon>
        <taxon>Acari</taxon>
        <taxon>Parasitiformes</taxon>
        <taxon>Ixodida</taxon>
        <taxon>Ixodoidea</taxon>
        <taxon>Ixodidae</taxon>
        <taxon>Rhipicephalinae</taxon>
        <taxon>Rhipicephalus</taxon>
        <taxon>Rhipicephalus</taxon>
    </lineage>
</organism>
<accession>A0A9D4SPV7</accession>
<comment type="caution">
    <text evidence="1">The sequence shown here is derived from an EMBL/GenBank/DDBJ whole genome shotgun (WGS) entry which is preliminary data.</text>
</comment>
<reference evidence="1" key="1">
    <citation type="journal article" date="2020" name="Cell">
        <title>Large-Scale Comparative Analyses of Tick Genomes Elucidate Their Genetic Diversity and Vector Capacities.</title>
        <authorList>
            <consortium name="Tick Genome and Microbiome Consortium (TIGMIC)"/>
            <person name="Jia N."/>
            <person name="Wang J."/>
            <person name="Shi W."/>
            <person name="Du L."/>
            <person name="Sun Y."/>
            <person name="Zhan W."/>
            <person name="Jiang J.F."/>
            <person name="Wang Q."/>
            <person name="Zhang B."/>
            <person name="Ji P."/>
            <person name="Bell-Sakyi L."/>
            <person name="Cui X.M."/>
            <person name="Yuan T.T."/>
            <person name="Jiang B.G."/>
            <person name="Yang W.F."/>
            <person name="Lam T.T."/>
            <person name="Chang Q.C."/>
            <person name="Ding S.J."/>
            <person name="Wang X.J."/>
            <person name="Zhu J.G."/>
            <person name="Ruan X.D."/>
            <person name="Zhao L."/>
            <person name="Wei J.T."/>
            <person name="Ye R.Z."/>
            <person name="Que T.C."/>
            <person name="Du C.H."/>
            <person name="Zhou Y.H."/>
            <person name="Cheng J.X."/>
            <person name="Dai P.F."/>
            <person name="Guo W.B."/>
            <person name="Han X.H."/>
            <person name="Huang E.J."/>
            <person name="Li L.F."/>
            <person name="Wei W."/>
            <person name="Gao Y.C."/>
            <person name="Liu J.Z."/>
            <person name="Shao H.Z."/>
            <person name="Wang X."/>
            <person name="Wang C.C."/>
            <person name="Yang T.C."/>
            <person name="Huo Q.B."/>
            <person name="Li W."/>
            <person name="Chen H.Y."/>
            <person name="Chen S.E."/>
            <person name="Zhou L.G."/>
            <person name="Ni X.B."/>
            <person name="Tian J.H."/>
            <person name="Sheng Y."/>
            <person name="Liu T."/>
            <person name="Pan Y.S."/>
            <person name="Xia L.Y."/>
            <person name="Li J."/>
            <person name="Zhao F."/>
            <person name="Cao W.C."/>
        </authorList>
    </citation>
    <scope>NUCLEOTIDE SEQUENCE</scope>
    <source>
        <strain evidence="1">Rsan-2018</strain>
    </source>
</reference>
<sequence length="79" mass="8746">MVLIMDTVHRWFVLNDLSNFANAGCKQFESAGDGRLIWLETSFLYYRADLKSVEKALKTGVASASSSSSMMTAEESDCL</sequence>
<dbReference type="AlphaFoldDB" id="A0A9D4SPV7"/>
<dbReference type="Proteomes" id="UP000821837">
    <property type="component" value="Chromosome 8"/>
</dbReference>
<reference evidence="1" key="2">
    <citation type="submission" date="2021-09" db="EMBL/GenBank/DDBJ databases">
        <authorList>
            <person name="Jia N."/>
            <person name="Wang J."/>
            <person name="Shi W."/>
            <person name="Du L."/>
            <person name="Sun Y."/>
            <person name="Zhan W."/>
            <person name="Jiang J."/>
            <person name="Wang Q."/>
            <person name="Zhang B."/>
            <person name="Ji P."/>
            <person name="Sakyi L.B."/>
            <person name="Cui X."/>
            <person name="Yuan T."/>
            <person name="Jiang B."/>
            <person name="Yang W."/>
            <person name="Lam T.T.-Y."/>
            <person name="Chang Q."/>
            <person name="Ding S."/>
            <person name="Wang X."/>
            <person name="Zhu J."/>
            <person name="Ruan X."/>
            <person name="Zhao L."/>
            <person name="Wei J."/>
            <person name="Que T."/>
            <person name="Du C."/>
            <person name="Cheng J."/>
            <person name="Dai P."/>
            <person name="Han X."/>
            <person name="Huang E."/>
            <person name="Gao Y."/>
            <person name="Liu J."/>
            <person name="Shao H."/>
            <person name="Ye R."/>
            <person name="Li L."/>
            <person name="Wei W."/>
            <person name="Wang X."/>
            <person name="Wang C."/>
            <person name="Huo Q."/>
            <person name="Li W."/>
            <person name="Guo W."/>
            <person name="Chen H."/>
            <person name="Chen S."/>
            <person name="Zhou L."/>
            <person name="Zhou L."/>
            <person name="Ni X."/>
            <person name="Tian J."/>
            <person name="Zhou Y."/>
            <person name="Sheng Y."/>
            <person name="Liu T."/>
            <person name="Pan Y."/>
            <person name="Xia L."/>
            <person name="Li J."/>
            <person name="Zhao F."/>
            <person name="Cao W."/>
        </authorList>
    </citation>
    <scope>NUCLEOTIDE SEQUENCE</scope>
    <source>
        <strain evidence="1">Rsan-2018</strain>
        <tissue evidence="1">Larvae</tissue>
    </source>
</reference>
<protein>
    <submittedName>
        <fullName evidence="1">Uncharacterized protein</fullName>
    </submittedName>
</protein>